<feature type="chain" id="PRO_5044511038" description="Phosphatidylserine decarboxylase alpha chain" evidence="12">
    <location>
        <begin position="254"/>
        <end position="289"/>
    </location>
</feature>
<evidence type="ECO:0000313" key="14">
    <source>
        <dbReference type="EMBL" id="CAB3889850.1"/>
    </source>
</evidence>
<dbReference type="PANTHER" id="PTHR10067">
    <property type="entry name" value="PHOSPHATIDYLSERINE DECARBOXYLASE"/>
    <property type="match status" value="1"/>
</dbReference>
<keyword evidence="8 12" id="KW-0594">Phospholipid biosynthesis</keyword>
<dbReference type="GO" id="GO:0004609">
    <property type="term" value="F:phosphatidylserine decarboxylase activity"/>
    <property type="evidence" value="ECO:0007669"/>
    <property type="project" value="UniProtKB-UniRule"/>
</dbReference>
<feature type="active site" description="Charge relay system; for autoendoproteolytic cleavage activity" evidence="12">
    <location>
        <position position="149"/>
    </location>
</feature>
<keyword evidence="13" id="KW-1133">Transmembrane helix</keyword>
<keyword evidence="10 12" id="KW-1208">Phospholipid metabolism</keyword>
<evidence type="ECO:0000256" key="4">
    <source>
        <dbReference type="ARBA" id="ARBA00022793"/>
    </source>
</evidence>
<comment type="cofactor">
    <cofactor evidence="12">
        <name>pyruvate</name>
        <dbReference type="ChEBI" id="CHEBI:15361"/>
    </cofactor>
    <text evidence="12">Binds 1 pyruvoyl group covalently per subunit.</text>
</comment>
<evidence type="ECO:0000256" key="13">
    <source>
        <dbReference type="SAM" id="Phobius"/>
    </source>
</evidence>
<comment type="catalytic activity">
    <reaction evidence="12">
        <text>a 1,2-diacyl-sn-glycero-3-phospho-L-serine + H(+) = a 1,2-diacyl-sn-glycero-3-phosphoethanolamine + CO2</text>
        <dbReference type="Rhea" id="RHEA:20828"/>
        <dbReference type="ChEBI" id="CHEBI:15378"/>
        <dbReference type="ChEBI" id="CHEBI:16526"/>
        <dbReference type="ChEBI" id="CHEBI:57262"/>
        <dbReference type="ChEBI" id="CHEBI:64612"/>
        <dbReference type="EC" id="4.1.1.65"/>
    </reaction>
</comment>
<evidence type="ECO:0000256" key="6">
    <source>
        <dbReference type="ARBA" id="ARBA00023136"/>
    </source>
</evidence>
<evidence type="ECO:0000313" key="17">
    <source>
        <dbReference type="Proteomes" id="UP001158644"/>
    </source>
</evidence>
<evidence type="ECO:0000256" key="12">
    <source>
        <dbReference type="HAMAP-Rule" id="MF_00662"/>
    </source>
</evidence>
<feature type="modified residue" description="Pyruvic acid (Ser); by autocatalysis" evidence="12">
    <location>
        <position position="254"/>
    </location>
</feature>
<feature type="chain" id="PRO_5044511039" description="Phosphatidylserine decarboxylase beta chain" evidence="12">
    <location>
        <begin position="1"/>
        <end position="253"/>
    </location>
</feature>
<keyword evidence="7 12" id="KW-0865">Zymogen</keyword>
<dbReference type="AlphaFoldDB" id="A0ABD4YR79"/>
<evidence type="ECO:0000313" key="16">
    <source>
        <dbReference type="Proteomes" id="UP000507140"/>
    </source>
</evidence>
<keyword evidence="2 12" id="KW-1003">Cell membrane</keyword>
<dbReference type="InterPro" id="IPR033177">
    <property type="entry name" value="PSD-B"/>
</dbReference>
<protein>
    <recommendedName>
        <fullName evidence="12">Phosphatidylserine decarboxylase proenzyme</fullName>
        <ecNumber evidence="12">4.1.1.65</ecNumber>
    </recommendedName>
    <component>
        <recommendedName>
            <fullName evidence="12">Phosphatidylserine decarboxylase alpha chain</fullName>
        </recommendedName>
    </component>
    <component>
        <recommendedName>
            <fullName evidence="12">Phosphatidylserine decarboxylase beta chain</fullName>
        </recommendedName>
    </component>
</protein>
<reference evidence="14 16" key="1">
    <citation type="submission" date="2020-04" db="EMBL/GenBank/DDBJ databases">
        <authorList>
            <person name="De Canck E."/>
        </authorList>
    </citation>
    <scope>NUCLEOTIDE SEQUENCE [LARGE SCALE GENOMIC DNA]</scope>
    <source>
        <strain evidence="14 16">LMG 3415</strain>
    </source>
</reference>
<dbReference type="InterPro" id="IPR033178">
    <property type="entry name" value="PSD_type1_pro"/>
</dbReference>
<evidence type="ECO:0000256" key="7">
    <source>
        <dbReference type="ARBA" id="ARBA00023145"/>
    </source>
</evidence>
<dbReference type="HAMAP" id="MF_00662">
    <property type="entry name" value="PS_decarb_PSD_B_type1"/>
    <property type="match status" value="1"/>
</dbReference>
<sequence>MPIKDQLFLASQYLAPHHLVSRFFGYASDCREPAVKNWMISRFVRKYGVNMSEALQEDPLAYDCFNDFFTRALKDGARPLDEEPGAVVCPADGAISQMGAIEQGRIFQAKGHSYGLADLLGGDTERAAPFQGGQFATIYLSPKDYHRVHMPVAGTLREMIHVPGRLFSVNPLTARNVPRLFARNERVVCIFDTEHGPMAVVLVGAMIVASIETVWAGLVTPYKRRIKSVRYDAAARAPIHLEKGAEMGRFKLGSTAIVLFGPDKIRWADTPSVLGPVRMGELLALPVQV</sequence>
<evidence type="ECO:0000256" key="2">
    <source>
        <dbReference type="ARBA" id="ARBA00022475"/>
    </source>
</evidence>
<evidence type="ECO:0000256" key="3">
    <source>
        <dbReference type="ARBA" id="ARBA00022516"/>
    </source>
</evidence>
<keyword evidence="3 12" id="KW-0444">Lipid biosynthesis</keyword>
<dbReference type="GO" id="GO:0005886">
    <property type="term" value="C:plasma membrane"/>
    <property type="evidence" value="ECO:0007669"/>
    <property type="project" value="UniProtKB-SubCell"/>
</dbReference>
<comment type="function">
    <text evidence="12">Catalyzes the formation of phosphatidylethanolamine (PtdEtn) from phosphatidylserine (PtdSer).</text>
</comment>
<keyword evidence="13" id="KW-0812">Transmembrane</keyword>
<evidence type="ECO:0000256" key="11">
    <source>
        <dbReference type="ARBA" id="ARBA00023317"/>
    </source>
</evidence>
<evidence type="ECO:0000256" key="9">
    <source>
        <dbReference type="ARBA" id="ARBA00023239"/>
    </source>
</evidence>
<accession>A0ABD4YR79</accession>
<comment type="pathway">
    <text evidence="12">Phospholipid metabolism; phosphatidylethanolamine biosynthesis; phosphatidylethanolamine from CDP-diacylglycerol: step 2/2.</text>
</comment>
<feature type="active site" description="Schiff-base intermediate with substrate; via pyruvic acid; for decarboxylase activity" evidence="12">
    <location>
        <position position="254"/>
    </location>
</feature>
<feature type="transmembrane region" description="Helical" evidence="13">
    <location>
        <begin position="198"/>
        <end position="220"/>
    </location>
</feature>
<dbReference type="EMBL" id="JAOBZK010000006">
    <property type="protein sequence ID" value="MDH1177780.1"/>
    <property type="molecule type" value="Genomic_DNA"/>
</dbReference>
<evidence type="ECO:0000256" key="1">
    <source>
        <dbReference type="ARBA" id="ARBA00005189"/>
    </source>
</evidence>
<keyword evidence="16" id="KW-1185">Reference proteome</keyword>
<dbReference type="InterPro" id="IPR003817">
    <property type="entry name" value="PS_Dcarbxylase"/>
</dbReference>
<proteinExistence type="inferred from homology"/>
<feature type="active site" description="Charge relay system; for autoendoproteolytic cleavage activity" evidence="12">
    <location>
        <position position="254"/>
    </location>
</feature>
<comment type="PTM">
    <text evidence="12">Is synthesized initially as an inactive proenzyme. Formation of the active enzyme involves a self-maturation process in which the active site pyruvoyl group is generated from an internal serine residue via an autocatalytic post-translational modification. Two non-identical subunits are generated from the proenzyme in this reaction, and the pyruvate is formed at the N-terminus of the alpha chain, which is derived from the carboxyl end of the proenzyme. The autoendoproteolytic cleavage occurs by a canonical serine protease mechanism, in which the side chain hydroxyl group of the serine supplies its oxygen atom to form the C-terminus of the beta chain, while the remainder of the serine residue undergoes an oxidative deamination to produce ammonia and the pyruvoyl prosthetic group on the alpha chain. During this reaction, the Ser that is part of the protease active site of the proenzyme becomes the pyruvoyl prosthetic group, which constitutes an essential element of the active site of the mature decarboxylase.</text>
</comment>
<keyword evidence="6 12" id="KW-0472">Membrane</keyword>
<keyword evidence="11 12" id="KW-0670">Pyruvate</keyword>
<dbReference type="EC" id="4.1.1.65" evidence="12"/>
<dbReference type="Pfam" id="PF02666">
    <property type="entry name" value="PS_Dcarbxylase"/>
    <property type="match status" value="1"/>
</dbReference>
<comment type="similarity">
    <text evidence="12">Belongs to the phosphatidylserine decarboxylase family. PSD-B subfamily. Prokaryotic type I sub-subfamily.</text>
</comment>
<evidence type="ECO:0000256" key="5">
    <source>
        <dbReference type="ARBA" id="ARBA00023098"/>
    </source>
</evidence>
<feature type="active site" description="Charge relay system; for autoendoproteolytic cleavage activity" evidence="12">
    <location>
        <position position="92"/>
    </location>
</feature>
<name>A0ABD4YR79_9BURK</name>
<dbReference type="RefSeq" id="WP_063954966.1">
    <property type="nucleotide sequence ID" value="NZ_CADIKR010000004.1"/>
</dbReference>
<comment type="subcellular location">
    <subcellularLocation>
        <location evidence="12">Cell membrane</location>
        <topology evidence="12">Peripheral membrane protein</topology>
    </subcellularLocation>
</comment>
<comment type="subunit">
    <text evidence="12">Heterodimer of a large membrane-associated beta subunit and a small pyruvoyl-containing alpha subunit.</text>
</comment>
<dbReference type="EMBL" id="CADIKR010000004">
    <property type="protein sequence ID" value="CAB3889850.1"/>
    <property type="molecule type" value="Genomic_DNA"/>
</dbReference>
<feature type="site" description="Cleavage (non-hydrolytic); by autocatalysis" evidence="12">
    <location>
        <begin position="253"/>
        <end position="254"/>
    </location>
</feature>
<reference evidence="15 17" key="2">
    <citation type="submission" date="2022-09" db="EMBL/GenBank/DDBJ databases">
        <title>Intensive care unit water sources are persistently colonized with multi-drug resistant bacteria and are the site of extensive horizontal gene transfer of antibiotic resistance genes.</title>
        <authorList>
            <person name="Diorio-Toth L."/>
        </authorList>
    </citation>
    <scope>NUCLEOTIDE SEQUENCE [LARGE SCALE GENOMIC DNA]</scope>
    <source>
        <strain evidence="15 17">GD03967</strain>
    </source>
</reference>
<evidence type="ECO:0000256" key="10">
    <source>
        <dbReference type="ARBA" id="ARBA00023264"/>
    </source>
</evidence>
<dbReference type="Proteomes" id="UP000507140">
    <property type="component" value="Unassembled WGS sequence"/>
</dbReference>
<gene>
    <name evidence="15" type="primary">asd</name>
    <name evidence="12 14" type="synonym">psd</name>
    <name evidence="14" type="ORF">LMG3415_03904</name>
    <name evidence="15" type="ORF">N5C72_06825</name>
</gene>
<dbReference type="PANTHER" id="PTHR10067:SF6">
    <property type="entry name" value="PHOSPHATIDYLSERINE DECARBOXYLASE PROENZYME, MITOCHONDRIAL"/>
    <property type="match status" value="1"/>
</dbReference>
<keyword evidence="9 12" id="KW-0456">Lyase</keyword>
<dbReference type="NCBIfam" id="TIGR00163">
    <property type="entry name" value="PS_decarb"/>
    <property type="match status" value="1"/>
</dbReference>
<comment type="caution">
    <text evidence="15">The sequence shown here is derived from an EMBL/GenBank/DDBJ whole genome shotgun (WGS) entry which is preliminary data.</text>
</comment>
<keyword evidence="5 12" id="KW-0443">Lipid metabolism</keyword>
<keyword evidence="4 12" id="KW-0210">Decarboxylase</keyword>
<organism evidence="15 17">
    <name type="scientific">Achromobacter mucicolens</name>
    <dbReference type="NCBI Taxonomy" id="1389922"/>
    <lineage>
        <taxon>Bacteria</taxon>
        <taxon>Pseudomonadati</taxon>
        <taxon>Pseudomonadota</taxon>
        <taxon>Betaproteobacteria</taxon>
        <taxon>Burkholderiales</taxon>
        <taxon>Alcaligenaceae</taxon>
        <taxon>Achromobacter</taxon>
    </lineage>
</organism>
<dbReference type="Proteomes" id="UP001158644">
    <property type="component" value="Unassembled WGS sequence"/>
</dbReference>
<evidence type="ECO:0000256" key="8">
    <source>
        <dbReference type="ARBA" id="ARBA00023209"/>
    </source>
</evidence>
<comment type="pathway">
    <text evidence="1">Lipid metabolism.</text>
</comment>
<evidence type="ECO:0000313" key="15">
    <source>
        <dbReference type="EMBL" id="MDH1177780.1"/>
    </source>
</evidence>
<dbReference type="GO" id="GO:0006646">
    <property type="term" value="P:phosphatidylethanolamine biosynthetic process"/>
    <property type="evidence" value="ECO:0007669"/>
    <property type="project" value="UniProtKB-UniRule"/>
</dbReference>